<evidence type="ECO:0000313" key="2">
    <source>
        <dbReference type="EMBL" id="VDP86990.1"/>
    </source>
</evidence>
<sequence>MTDYDLEVLVDWTKTGGYTHVDYNGTIFEWNDEVRIQMPMEKSEVILRSRELSGSSAYAVQQVAGGGLGSNCGANICGTTSSGLNFPVSTAATSAVSKPTVTSSLILATTPSTTVSVTQQRVTSNVSCNPVQHSDTQAVTTPSVEEPHPNPVSILAGTFTSPGEVGSHPGPSGSTTTTTTPSTQATSTATFSSTSTPIYQVISLMLDADAGLPFIATSTSVFPERTFFAFDAVTWTMRMLCDVDSVCQAVDYLQ</sequence>
<accession>A0A183ATW5</accession>
<evidence type="ECO:0000313" key="4">
    <source>
        <dbReference type="WBParaSite" id="ECPE_0001043201-mRNA-1"/>
    </source>
</evidence>
<dbReference type="WBParaSite" id="ECPE_0001043201-mRNA-1">
    <property type="protein sequence ID" value="ECPE_0001043201-mRNA-1"/>
    <property type="gene ID" value="ECPE_0001043201"/>
</dbReference>
<evidence type="ECO:0000256" key="1">
    <source>
        <dbReference type="SAM" id="MobiDB-lite"/>
    </source>
</evidence>
<reference evidence="4" key="1">
    <citation type="submission" date="2016-06" db="UniProtKB">
        <authorList>
            <consortium name="WormBaseParasite"/>
        </authorList>
    </citation>
    <scope>IDENTIFICATION</scope>
</reference>
<organism evidence="4">
    <name type="scientific">Echinostoma caproni</name>
    <dbReference type="NCBI Taxonomy" id="27848"/>
    <lineage>
        <taxon>Eukaryota</taxon>
        <taxon>Metazoa</taxon>
        <taxon>Spiralia</taxon>
        <taxon>Lophotrochozoa</taxon>
        <taxon>Platyhelminthes</taxon>
        <taxon>Trematoda</taxon>
        <taxon>Digenea</taxon>
        <taxon>Plagiorchiida</taxon>
        <taxon>Echinostomata</taxon>
        <taxon>Echinostomatoidea</taxon>
        <taxon>Echinostomatidae</taxon>
        <taxon>Echinostoma</taxon>
    </lineage>
</organism>
<evidence type="ECO:0000313" key="3">
    <source>
        <dbReference type="Proteomes" id="UP000272942"/>
    </source>
</evidence>
<keyword evidence="3" id="KW-1185">Reference proteome</keyword>
<name>A0A183ATW5_9TREM</name>
<reference evidence="2 3" key="2">
    <citation type="submission" date="2018-11" db="EMBL/GenBank/DDBJ databases">
        <authorList>
            <consortium name="Pathogen Informatics"/>
        </authorList>
    </citation>
    <scope>NUCLEOTIDE SEQUENCE [LARGE SCALE GENOMIC DNA]</scope>
    <source>
        <strain evidence="2 3">Egypt</strain>
    </source>
</reference>
<dbReference type="EMBL" id="UZAN01049016">
    <property type="protein sequence ID" value="VDP86990.1"/>
    <property type="molecule type" value="Genomic_DNA"/>
</dbReference>
<dbReference type="AlphaFoldDB" id="A0A183ATW5"/>
<gene>
    <name evidence="2" type="ORF">ECPE_LOCUS10400</name>
</gene>
<proteinExistence type="predicted"/>
<protein>
    <submittedName>
        <fullName evidence="4">VWFD domain-containing protein</fullName>
    </submittedName>
</protein>
<feature type="region of interest" description="Disordered" evidence="1">
    <location>
        <begin position="158"/>
        <end position="189"/>
    </location>
</feature>
<dbReference type="Proteomes" id="UP000272942">
    <property type="component" value="Unassembled WGS sequence"/>
</dbReference>
<feature type="compositionally biased region" description="Low complexity" evidence="1">
    <location>
        <begin position="169"/>
        <end position="189"/>
    </location>
</feature>